<feature type="domain" description="ABC transmembrane type-1" evidence="12">
    <location>
        <begin position="969"/>
        <end position="1248"/>
    </location>
</feature>
<feature type="transmembrane region" description="Helical" evidence="10">
    <location>
        <begin position="1221"/>
        <end position="1240"/>
    </location>
</feature>
<feature type="compositionally biased region" description="Basic and acidic residues" evidence="9">
    <location>
        <begin position="919"/>
        <end position="939"/>
    </location>
</feature>
<dbReference type="PROSITE" id="PS50893">
    <property type="entry name" value="ABC_TRANSPORTER_2"/>
    <property type="match status" value="1"/>
</dbReference>
<keyword evidence="5" id="KW-0547">Nucleotide-binding</keyword>
<reference evidence="13 14" key="1">
    <citation type="journal article" date="2017" name="Genome Biol. Evol.">
        <title>Phytophthora megakarya and P. palmivora, closely related causal agents of cacao black pod rot, underwent increases in genome sizes and gene numbers by different mechanisms.</title>
        <authorList>
            <person name="Ali S.S."/>
            <person name="Shao J."/>
            <person name="Lary D.J."/>
            <person name="Kronmiller B."/>
            <person name="Shen D."/>
            <person name="Strem M.D."/>
            <person name="Amoako-Attah I."/>
            <person name="Akrofi A.Y."/>
            <person name="Begoude B.A."/>
            <person name="Ten Hoopen G.M."/>
            <person name="Coulibaly K."/>
            <person name="Kebe B.I."/>
            <person name="Melnick R.L."/>
            <person name="Guiltinan M.J."/>
            <person name="Tyler B.M."/>
            <person name="Meinhardt L.W."/>
            <person name="Bailey B.A."/>
        </authorList>
    </citation>
    <scope>NUCLEOTIDE SEQUENCE [LARGE SCALE GENOMIC DNA]</scope>
    <source>
        <strain evidence="14">sbr112.9</strain>
    </source>
</reference>
<gene>
    <name evidence="13" type="ORF">PHPALM_17483</name>
</gene>
<keyword evidence="2" id="KW-0813">Transport</keyword>
<sequence>MRFSSIYCVQLNGSALSTAQCTQLLVFQGEVVHDVFAMTSVHHDVNLCRLSAGSSVLVYEEGGGKTRGLSCWNELDIVLFVLHLLLILAVVACSVAVAGVATFHHSSASMVVGASVASATWFFYAVEIVLEFLQHKRGCKIVTLVVLLSTVEELMLRGVTQSKMVVMTLVQWKTISTAVVAGFTIVRVLVYRQEETDGGMYKILKADTNKVMESPLDRVGWLSQLSYHWISPFITLGKKRRLEMEDVPNLPLRDTTSVAAALFENELQREFRRYRPSERSFLRVVRRLYGAEVFVFGIWSTANKAIGLVSPLLLKLFLDWAGSSNPSLSKGYYLAAAMVGRSILSAVSGTQYNLAWKRFDLRVRAGLISAIYARTLELSGQGKRKAGGLGRITNLLSVDVGRIVGMPSTLFDMVLIPAEIAVALVLLSNAVSVAFVAGIAVLAVMLPLQTVLGRKIQRVTVDMMKFRDERVGLIAESLKAIRSLKLLGWVTSRLESMRRSRSLEMGRLQVRKYLDAFCVFFWASTPVIVQVSVFSTAVLSGRDISAADAFTAIALLDRLIFPMNYFPWIINGFLEARVSALRIRGFLFDREDENTSEITAHYEAPATVPTQEGTGDRIVSIRDCEFGWGKMKGNAKEGLDEGTSNPETPLLMEDSPLSPASRHTHQFMLRIKQLEFRPRSTYVVCGPVGAGKSSLLLALLGEMQMLSGTDTAFYRCEKSTRCSYSPQSPWLFRGSVQTNITLCDGEDRDCDEVEGYIDHARYERVLRACELDVDLRSMRPPFNVAERGSNFSGGQRARINLARALYQRADLYLLDDPLSGLDVTTASKVVTNCFMAGSSVFPKDAAVVIVTHSLHLLPLFPSDAQIIVMDEGCVVEQGTYNTLQTKSPPSRLMTFTKRSPCENCDDTPNDATAPQSNQTEEREPVVDSEEASRNETTPKEDDEEHRESGVVGWHVWKAYSLDVGWILSIVILLAVATMQISRNSLDWWIAVYTNGKHSVTPQEFASVLLYIAGANIAAVFFRSFIFAFGGLRAAHVTYNKLVQSVFAAPLRFFELTPTGRVLNRLSGDTYAVDESLPFILNIFLRDAADVVGALVILFYGNRLVLVLLVPLSIFYFHLQRDFRPSSRHLKRLDASTQSPLLSMFTDTLDGLTVIRAAHKQQQYAHGYGVRVNRSQRVSFLSSTSGAWFGLRLDLLGVCVTSFVAVFAVADFNLTGTVNPGILGLTLTYALPIVGKLNAILNSFVDTERQMIAVERVKEYTDLEPEEAVAGSTDRKASEVPLSWPTAGHITIKALTVTYDTSNQKAVQHDKFGDAEWEWVGPRVPTPALKYVTCEIPAGQKLGICGRTGAGKSTLLNALFRAVRWERSGSIMIDNVPLDSLSLQDLRSRLTYIPQDVVLFSGTVRANLDPNGITDDEQLWMILRKCGGLANAVAKLERGLDT</sequence>
<dbReference type="Gene3D" id="3.40.50.300">
    <property type="entry name" value="P-loop containing nucleotide triphosphate hydrolases"/>
    <property type="match status" value="2"/>
</dbReference>
<feature type="transmembrane region" description="Helical" evidence="10">
    <location>
        <begin position="77"/>
        <end position="101"/>
    </location>
</feature>
<dbReference type="PROSITE" id="PS00211">
    <property type="entry name" value="ABC_TRANSPORTER_1"/>
    <property type="match status" value="1"/>
</dbReference>
<dbReference type="PROSITE" id="PS50929">
    <property type="entry name" value="ABC_TM1F"/>
    <property type="match status" value="2"/>
</dbReference>
<keyword evidence="7 10" id="KW-1133">Transmembrane helix</keyword>
<dbReference type="InterPro" id="IPR027417">
    <property type="entry name" value="P-loop_NTPase"/>
</dbReference>
<evidence type="ECO:0000256" key="5">
    <source>
        <dbReference type="ARBA" id="ARBA00022741"/>
    </source>
</evidence>
<dbReference type="FunFam" id="1.20.1560.10:FF:000013">
    <property type="entry name" value="ABC transporter C family member 2"/>
    <property type="match status" value="1"/>
</dbReference>
<dbReference type="Pfam" id="PF00664">
    <property type="entry name" value="ABC_membrane"/>
    <property type="match status" value="2"/>
</dbReference>
<dbReference type="Proteomes" id="UP000237271">
    <property type="component" value="Unassembled WGS sequence"/>
</dbReference>
<keyword evidence="6" id="KW-0067">ATP-binding</keyword>
<feature type="domain" description="ABC transporter" evidence="11">
    <location>
        <begin position="652"/>
        <end position="896"/>
    </location>
</feature>
<dbReference type="CDD" id="cd18598">
    <property type="entry name" value="ABC_6TM_MRP7_D1_like"/>
    <property type="match status" value="1"/>
</dbReference>
<dbReference type="InterPro" id="IPR036640">
    <property type="entry name" value="ABC1_TM_sf"/>
</dbReference>
<keyword evidence="4" id="KW-0677">Repeat</keyword>
<comment type="subcellular location">
    <subcellularLocation>
        <location evidence="1">Membrane</location>
        <topology evidence="1">Multi-pass membrane protein</topology>
    </subcellularLocation>
</comment>
<dbReference type="CDD" id="cd18605">
    <property type="entry name" value="ABC_6TM_MRP7_D2_like"/>
    <property type="match status" value="1"/>
</dbReference>
<evidence type="ECO:0000256" key="8">
    <source>
        <dbReference type="ARBA" id="ARBA00023136"/>
    </source>
</evidence>
<feature type="transmembrane region" description="Helical" evidence="10">
    <location>
        <begin position="956"/>
        <end position="976"/>
    </location>
</feature>
<dbReference type="InterPro" id="IPR011527">
    <property type="entry name" value="ABC1_TM_dom"/>
</dbReference>
<feature type="region of interest" description="Disordered" evidence="9">
    <location>
        <begin position="897"/>
        <end position="946"/>
    </location>
</feature>
<keyword evidence="8 10" id="KW-0472">Membrane</keyword>
<keyword evidence="3 10" id="KW-0812">Transmembrane</keyword>
<feature type="transmembrane region" description="Helical" evidence="10">
    <location>
        <begin position="107"/>
        <end position="129"/>
    </location>
</feature>
<organism evidence="13 14">
    <name type="scientific">Phytophthora palmivora</name>
    <dbReference type="NCBI Taxonomy" id="4796"/>
    <lineage>
        <taxon>Eukaryota</taxon>
        <taxon>Sar</taxon>
        <taxon>Stramenopiles</taxon>
        <taxon>Oomycota</taxon>
        <taxon>Peronosporomycetes</taxon>
        <taxon>Peronosporales</taxon>
        <taxon>Peronosporaceae</taxon>
        <taxon>Phytophthora</taxon>
    </lineage>
</organism>
<dbReference type="OrthoDB" id="6500128at2759"/>
<accession>A0A2P4XM42</accession>
<protein>
    <submittedName>
        <fullName evidence="13">Multidrug resistance protein ABC Superfamily</fullName>
    </submittedName>
</protein>
<keyword evidence="14" id="KW-1185">Reference proteome</keyword>
<evidence type="ECO:0000256" key="1">
    <source>
        <dbReference type="ARBA" id="ARBA00004141"/>
    </source>
</evidence>
<evidence type="ECO:0000256" key="4">
    <source>
        <dbReference type="ARBA" id="ARBA00022737"/>
    </source>
</evidence>
<dbReference type="GO" id="GO:0016887">
    <property type="term" value="F:ATP hydrolysis activity"/>
    <property type="evidence" value="ECO:0007669"/>
    <property type="project" value="InterPro"/>
</dbReference>
<dbReference type="Pfam" id="PF00005">
    <property type="entry name" value="ABC_tran"/>
    <property type="match status" value="2"/>
</dbReference>
<feature type="transmembrane region" description="Helical" evidence="10">
    <location>
        <begin position="1007"/>
        <end position="1031"/>
    </location>
</feature>
<feature type="compositionally biased region" description="Polar residues" evidence="9">
    <location>
        <begin position="909"/>
        <end position="918"/>
    </location>
</feature>
<feature type="transmembrane region" description="Helical" evidence="10">
    <location>
        <begin position="513"/>
        <end position="534"/>
    </location>
</feature>
<evidence type="ECO:0000256" key="2">
    <source>
        <dbReference type="ARBA" id="ARBA00022448"/>
    </source>
</evidence>
<dbReference type="SMART" id="SM00382">
    <property type="entry name" value="AAA"/>
    <property type="match status" value="2"/>
</dbReference>
<feature type="transmembrane region" description="Helical" evidence="10">
    <location>
        <begin position="172"/>
        <end position="190"/>
    </location>
</feature>
<dbReference type="GO" id="GO:0005524">
    <property type="term" value="F:ATP binding"/>
    <property type="evidence" value="ECO:0007669"/>
    <property type="project" value="UniProtKB-KW"/>
</dbReference>
<dbReference type="InterPro" id="IPR017871">
    <property type="entry name" value="ABC_transporter-like_CS"/>
</dbReference>
<evidence type="ECO:0000256" key="10">
    <source>
        <dbReference type="SAM" id="Phobius"/>
    </source>
</evidence>
<evidence type="ECO:0000313" key="13">
    <source>
        <dbReference type="EMBL" id="POM66625.1"/>
    </source>
</evidence>
<evidence type="ECO:0000256" key="9">
    <source>
        <dbReference type="SAM" id="MobiDB-lite"/>
    </source>
</evidence>
<evidence type="ECO:0000256" key="6">
    <source>
        <dbReference type="ARBA" id="ARBA00022840"/>
    </source>
</evidence>
<dbReference type="PANTHER" id="PTHR24223:SF441">
    <property type="match status" value="1"/>
</dbReference>
<dbReference type="SUPFAM" id="SSF52540">
    <property type="entry name" value="P-loop containing nucleoside triphosphate hydrolases"/>
    <property type="match status" value="2"/>
</dbReference>
<name>A0A2P4XM42_9STRA</name>
<feature type="transmembrane region" description="Helical" evidence="10">
    <location>
        <begin position="1090"/>
        <end position="1118"/>
    </location>
</feature>
<dbReference type="SUPFAM" id="SSF90123">
    <property type="entry name" value="ABC transporter transmembrane region"/>
    <property type="match status" value="2"/>
</dbReference>
<dbReference type="PANTHER" id="PTHR24223">
    <property type="entry name" value="ATP-BINDING CASSETTE SUB-FAMILY C"/>
    <property type="match status" value="1"/>
</dbReference>
<proteinExistence type="predicted"/>
<dbReference type="InterPro" id="IPR003593">
    <property type="entry name" value="AAA+_ATPase"/>
</dbReference>
<feature type="domain" description="ABC transmembrane type-1" evidence="12">
    <location>
        <begin position="294"/>
        <end position="575"/>
    </location>
</feature>
<feature type="transmembrane region" description="Helical" evidence="10">
    <location>
        <begin position="1188"/>
        <end position="1209"/>
    </location>
</feature>
<dbReference type="Gene3D" id="1.20.1560.10">
    <property type="entry name" value="ABC transporter type 1, transmembrane domain"/>
    <property type="match status" value="2"/>
</dbReference>
<feature type="non-terminal residue" evidence="13">
    <location>
        <position position="1441"/>
    </location>
</feature>
<evidence type="ECO:0000313" key="14">
    <source>
        <dbReference type="Proteomes" id="UP000237271"/>
    </source>
</evidence>
<dbReference type="FunFam" id="1.20.1560.10:FF:000107">
    <property type="entry name" value="ABC transporter C family member 13"/>
    <property type="match status" value="1"/>
</dbReference>
<dbReference type="InterPro" id="IPR003439">
    <property type="entry name" value="ABC_transporter-like_ATP-bd"/>
</dbReference>
<dbReference type="GO" id="GO:0140359">
    <property type="term" value="F:ABC-type transporter activity"/>
    <property type="evidence" value="ECO:0007669"/>
    <property type="project" value="InterPro"/>
</dbReference>
<dbReference type="EMBL" id="NCKW01009568">
    <property type="protein sequence ID" value="POM66625.1"/>
    <property type="molecule type" value="Genomic_DNA"/>
</dbReference>
<dbReference type="InterPro" id="IPR050173">
    <property type="entry name" value="ABC_transporter_C-like"/>
</dbReference>
<dbReference type="GO" id="GO:0016020">
    <property type="term" value="C:membrane"/>
    <property type="evidence" value="ECO:0007669"/>
    <property type="project" value="UniProtKB-SubCell"/>
</dbReference>
<evidence type="ECO:0000259" key="12">
    <source>
        <dbReference type="PROSITE" id="PS50929"/>
    </source>
</evidence>
<evidence type="ECO:0000256" key="7">
    <source>
        <dbReference type="ARBA" id="ARBA00022989"/>
    </source>
</evidence>
<comment type="caution">
    <text evidence="13">The sequence shown here is derived from an EMBL/GenBank/DDBJ whole genome shotgun (WGS) entry which is preliminary data.</text>
</comment>
<evidence type="ECO:0000259" key="11">
    <source>
        <dbReference type="PROSITE" id="PS50893"/>
    </source>
</evidence>
<evidence type="ECO:0000256" key="3">
    <source>
        <dbReference type="ARBA" id="ARBA00022692"/>
    </source>
</evidence>